<evidence type="ECO:0000259" key="2">
    <source>
        <dbReference type="Pfam" id="PF07589"/>
    </source>
</evidence>
<dbReference type="NCBIfam" id="TIGR02595">
    <property type="entry name" value="PEP_CTERM"/>
    <property type="match status" value="1"/>
</dbReference>
<dbReference type="KEGG" id="ccot:CCAX7_11660"/>
<keyword evidence="4" id="KW-1185">Reference proteome</keyword>
<feature type="domain" description="DUF642" evidence="1">
    <location>
        <begin position="26"/>
        <end position="178"/>
    </location>
</feature>
<accession>A0A402CUX0</accession>
<dbReference type="AlphaFoldDB" id="A0A402CUX0"/>
<name>A0A402CUX0_9BACT</name>
<dbReference type="Pfam" id="PF07589">
    <property type="entry name" value="PEP-CTERM"/>
    <property type="match status" value="1"/>
</dbReference>
<feature type="domain" description="Ice-binding protein C-terminal" evidence="2">
    <location>
        <begin position="180"/>
        <end position="205"/>
    </location>
</feature>
<reference evidence="3 4" key="1">
    <citation type="journal article" date="2019" name="Int. J. Syst. Evol. Microbiol.">
        <title>Capsulimonas corticalis gen. nov., sp. nov., an aerobic capsulated bacterium, of a novel bacterial order, Capsulimonadales ord. nov., of the class Armatimonadia of the phylum Armatimonadetes.</title>
        <authorList>
            <person name="Li J."/>
            <person name="Kudo C."/>
            <person name="Tonouchi A."/>
        </authorList>
    </citation>
    <scope>NUCLEOTIDE SEQUENCE [LARGE SCALE GENOMIC DNA]</scope>
    <source>
        <strain evidence="3 4">AX-7</strain>
    </source>
</reference>
<dbReference type="Pfam" id="PF04862">
    <property type="entry name" value="DUF642"/>
    <property type="match status" value="1"/>
</dbReference>
<dbReference type="InterPro" id="IPR006946">
    <property type="entry name" value="DGR2-like_dom"/>
</dbReference>
<dbReference type="EMBL" id="AP025739">
    <property type="protein sequence ID" value="BDI29115.1"/>
    <property type="molecule type" value="Genomic_DNA"/>
</dbReference>
<sequence>MFKNIAIAAFAVTAAFSGMTTAHAENLITNGSFEAPSINPGSYSLYNSIPGWTLASGSKIEIQNNIVGKAADGFQFVELDSDASSSIMQTINTTAGKHYQLTFAFSARPGTGLSDNILGVNWNGASVSKLTANGSGQGDTHWKTYTYDLVAHGSTSTVQFSDLGASNSLGTYIDHVSVAAVPEPSTVASFLIGGVALAALGLRRRKSVMA</sequence>
<proteinExistence type="predicted"/>
<dbReference type="OrthoDB" id="516944at2"/>
<dbReference type="InterPro" id="IPR008979">
    <property type="entry name" value="Galactose-bd-like_sf"/>
</dbReference>
<dbReference type="Gene3D" id="2.60.120.260">
    <property type="entry name" value="Galactose-binding domain-like"/>
    <property type="match status" value="1"/>
</dbReference>
<dbReference type="SUPFAM" id="SSF49785">
    <property type="entry name" value="Galactose-binding domain-like"/>
    <property type="match status" value="1"/>
</dbReference>
<evidence type="ECO:0000313" key="4">
    <source>
        <dbReference type="Proteomes" id="UP000287394"/>
    </source>
</evidence>
<gene>
    <name evidence="3" type="ORF">CCAX7_11660</name>
</gene>
<protein>
    <submittedName>
        <fullName evidence="3">Uncharacterized protein</fullName>
    </submittedName>
</protein>
<evidence type="ECO:0000313" key="3">
    <source>
        <dbReference type="EMBL" id="BDI29115.1"/>
    </source>
</evidence>
<evidence type="ECO:0000259" key="1">
    <source>
        <dbReference type="Pfam" id="PF04862"/>
    </source>
</evidence>
<dbReference type="Proteomes" id="UP000287394">
    <property type="component" value="Chromosome"/>
</dbReference>
<dbReference type="InterPro" id="IPR013424">
    <property type="entry name" value="Ice-binding_C"/>
</dbReference>
<dbReference type="RefSeq" id="WP_119321158.1">
    <property type="nucleotide sequence ID" value="NZ_AP025739.1"/>
</dbReference>
<organism evidence="3 4">
    <name type="scientific">Capsulimonas corticalis</name>
    <dbReference type="NCBI Taxonomy" id="2219043"/>
    <lineage>
        <taxon>Bacteria</taxon>
        <taxon>Bacillati</taxon>
        <taxon>Armatimonadota</taxon>
        <taxon>Armatimonadia</taxon>
        <taxon>Capsulimonadales</taxon>
        <taxon>Capsulimonadaceae</taxon>
        <taxon>Capsulimonas</taxon>
    </lineage>
</organism>